<feature type="compositionally biased region" description="Basic and acidic residues" evidence="6">
    <location>
        <begin position="8"/>
        <end position="33"/>
    </location>
</feature>
<keyword evidence="1" id="KW-0479">Metal-binding</keyword>
<dbReference type="GeneTree" id="ENSGT00940000155099"/>
<gene>
    <name evidence="8" type="primary">sp3a</name>
</gene>
<dbReference type="GO" id="GO:0000981">
    <property type="term" value="F:DNA-binding transcription factor activity, RNA polymerase II-specific"/>
    <property type="evidence" value="ECO:0007669"/>
    <property type="project" value="TreeGrafter"/>
</dbReference>
<dbReference type="GO" id="GO:0005634">
    <property type="term" value="C:nucleus"/>
    <property type="evidence" value="ECO:0007669"/>
    <property type="project" value="UniProtKB-SubCell"/>
</dbReference>
<dbReference type="GO" id="GO:0000978">
    <property type="term" value="F:RNA polymerase II cis-regulatory region sequence-specific DNA binding"/>
    <property type="evidence" value="ECO:0007669"/>
    <property type="project" value="TreeGrafter"/>
</dbReference>
<dbReference type="OrthoDB" id="6365676at2759"/>
<evidence type="ECO:0000313" key="8">
    <source>
        <dbReference type="Ensembl" id="ENSGMOP00000002091.2"/>
    </source>
</evidence>
<dbReference type="Ensembl" id="ENSGMOT00000002158.2">
    <property type="protein sequence ID" value="ENSGMOP00000002091.2"/>
    <property type="gene ID" value="ENSGMOG00000001962.2"/>
</dbReference>
<feature type="compositionally biased region" description="Polar residues" evidence="6">
    <location>
        <begin position="45"/>
        <end position="55"/>
    </location>
</feature>
<organism evidence="8 9">
    <name type="scientific">Gadus morhua</name>
    <name type="common">Atlantic cod</name>
    <dbReference type="NCBI Taxonomy" id="8049"/>
    <lineage>
        <taxon>Eukaryota</taxon>
        <taxon>Metazoa</taxon>
        <taxon>Chordata</taxon>
        <taxon>Craniata</taxon>
        <taxon>Vertebrata</taxon>
        <taxon>Euteleostomi</taxon>
        <taxon>Actinopterygii</taxon>
        <taxon>Neopterygii</taxon>
        <taxon>Teleostei</taxon>
        <taxon>Neoteleostei</taxon>
        <taxon>Acanthomorphata</taxon>
        <taxon>Zeiogadaria</taxon>
        <taxon>Gadariae</taxon>
        <taxon>Gadiformes</taxon>
        <taxon>Gadoidei</taxon>
        <taxon>Gadidae</taxon>
        <taxon>Gadus</taxon>
    </lineage>
</organism>
<dbReference type="OMA" id="NANSEMF"/>
<keyword evidence="4" id="KW-0862">Zinc</keyword>
<protein>
    <recommendedName>
        <fullName evidence="7">C2H2-type domain-containing protein</fullName>
    </recommendedName>
</protein>
<keyword evidence="9" id="KW-1185">Reference proteome</keyword>
<dbReference type="PANTHER" id="PTHR23235:SF3">
    <property type="entry name" value="TRANSCRIPTION FACTOR SP3"/>
    <property type="match status" value="1"/>
</dbReference>
<dbReference type="PROSITE" id="PS00028">
    <property type="entry name" value="ZINC_FINGER_C2H2_1"/>
    <property type="match status" value="3"/>
</dbReference>
<dbReference type="Proteomes" id="UP000694546">
    <property type="component" value="Unassembled WGS sequence"/>
</dbReference>
<dbReference type="PANTHER" id="PTHR23235">
    <property type="entry name" value="KRUEPPEL-LIKE TRANSCRIPTION FACTOR"/>
    <property type="match status" value="1"/>
</dbReference>
<proteinExistence type="predicted"/>
<dbReference type="PROSITE" id="PS50157">
    <property type="entry name" value="ZINC_FINGER_C2H2_2"/>
    <property type="match status" value="3"/>
</dbReference>
<keyword evidence="3 5" id="KW-0863">Zinc-finger</keyword>
<reference evidence="8" key="1">
    <citation type="submission" date="2025-08" db="UniProtKB">
        <authorList>
            <consortium name="Ensembl"/>
        </authorList>
    </citation>
    <scope>IDENTIFICATION</scope>
</reference>
<dbReference type="SMART" id="SM00355">
    <property type="entry name" value="ZnF_C2H2"/>
    <property type="match status" value="3"/>
</dbReference>
<evidence type="ECO:0000259" key="7">
    <source>
        <dbReference type="PROSITE" id="PS50157"/>
    </source>
</evidence>
<feature type="region of interest" description="Disordered" evidence="6">
    <location>
        <begin position="1"/>
        <end position="58"/>
    </location>
</feature>
<evidence type="ECO:0000256" key="6">
    <source>
        <dbReference type="SAM" id="MobiDB-lite"/>
    </source>
</evidence>
<keyword evidence="2" id="KW-0677">Repeat</keyword>
<dbReference type="Pfam" id="PF00096">
    <property type="entry name" value="zf-C2H2"/>
    <property type="match status" value="2"/>
</dbReference>
<dbReference type="GO" id="GO:0035118">
    <property type="term" value="P:embryonic pectoral fin morphogenesis"/>
    <property type="evidence" value="ECO:0007669"/>
    <property type="project" value="UniProtKB-ARBA"/>
</dbReference>
<dbReference type="InterPro" id="IPR036236">
    <property type="entry name" value="Znf_C2H2_sf"/>
</dbReference>
<feature type="domain" description="C2H2-type" evidence="7">
    <location>
        <begin position="597"/>
        <end position="624"/>
    </location>
</feature>
<reference evidence="8" key="2">
    <citation type="submission" date="2025-09" db="UniProtKB">
        <authorList>
            <consortium name="Ensembl"/>
        </authorList>
    </citation>
    <scope>IDENTIFICATION</scope>
</reference>
<dbReference type="AlphaFoldDB" id="A0A8C4YWF0"/>
<evidence type="ECO:0000256" key="1">
    <source>
        <dbReference type="ARBA" id="ARBA00022723"/>
    </source>
</evidence>
<dbReference type="GO" id="GO:0008270">
    <property type="term" value="F:zinc ion binding"/>
    <property type="evidence" value="ECO:0007669"/>
    <property type="project" value="UniProtKB-KW"/>
</dbReference>
<evidence type="ECO:0000256" key="5">
    <source>
        <dbReference type="PROSITE-ProRule" id="PRU00042"/>
    </source>
</evidence>
<evidence type="ECO:0000256" key="3">
    <source>
        <dbReference type="ARBA" id="ARBA00022771"/>
    </source>
</evidence>
<name>A0A8C4YWF0_GADMO</name>
<dbReference type="SUPFAM" id="SSF57667">
    <property type="entry name" value="beta-beta-alpha zinc fingers"/>
    <property type="match status" value="2"/>
</dbReference>
<dbReference type="GO" id="GO:0045743">
    <property type="term" value="P:positive regulation of fibroblast growth factor receptor signaling pathway"/>
    <property type="evidence" value="ECO:0007669"/>
    <property type="project" value="UniProtKB-ARBA"/>
</dbReference>
<evidence type="ECO:0000256" key="4">
    <source>
        <dbReference type="ARBA" id="ARBA00022833"/>
    </source>
</evidence>
<dbReference type="Gene3D" id="3.30.160.60">
    <property type="entry name" value="Classic Zinc Finger"/>
    <property type="match status" value="3"/>
</dbReference>
<feature type="domain" description="C2H2-type" evidence="7">
    <location>
        <begin position="567"/>
        <end position="596"/>
    </location>
</feature>
<sequence length="691" mass="72723">MTAPEQPVKPEEMADADSGHGDFLQQDHGRGDQDAQPSPLDMLATTCSKVGSPSSEVEKDVQSDLASIQLTGTEAWEVLTPTTKEESGMIQIQNQGILTSNGQYVVPLHNLQGQHIFVTSGADGSPANTVPNIQYQVIPQLQTADGQLSFSSAGVDGATLGQDSAGQIQILPDGSQGISVSAADMLATTQSLVSQAGHLGQLQGVTIDGSAFGHQGQVVTNVPMGLPGNITLVPLNSLELDSLGLSCAQTIATGMTADGQLILASQPGDGSEGGARPGEQLTQTLTVGDLNAAQEMYVPVSSAAAQPGSTDGSVLMTQSTALSSMTVGGQADSGLHEVFIQQNQAQTLNTSTAQPVLQLQQVPAQSSNGQQVMQSVAGDQNLQLINPGTFIIQAQTVSASGQIQWQTFQVQGVQNLQNLGLPTSQPQQITLAPMQTLSLAGGQVPNLQTVTVNSIVQQEGHSPGDIHIKEEPDSEDWQLGTDSTLNTSDLSHLHVRLVDEDDPLGQEGKRLRRVACTCPNCKESGGRGSNMGKKKQHICHIAGCEKVYGKTSHLRAHLRWHSGERPFVCSWMFCGKRFTRSDELQRHRRTHTGEKKFVCSECSKRFMRSDHLAKHIKTHQNKKGGVASGGGVASLESAGSSDGSIIATTAGGTTLILTNIQQGSSHAQDLLANAEMPLQLVSVATAGDAME</sequence>
<dbReference type="InterPro" id="IPR013087">
    <property type="entry name" value="Znf_C2H2_type"/>
</dbReference>
<evidence type="ECO:0000313" key="9">
    <source>
        <dbReference type="Proteomes" id="UP000694546"/>
    </source>
</evidence>
<accession>A0A8C4YWF0</accession>
<evidence type="ECO:0000256" key="2">
    <source>
        <dbReference type="ARBA" id="ARBA00022737"/>
    </source>
</evidence>
<feature type="domain" description="C2H2-type" evidence="7">
    <location>
        <begin position="537"/>
        <end position="566"/>
    </location>
</feature>